<evidence type="ECO:0000313" key="2">
    <source>
        <dbReference type="EMBL" id="SBT76643.1"/>
    </source>
</evidence>
<dbReference type="Proteomes" id="UP000243200">
    <property type="component" value="Chromosome 8"/>
</dbReference>
<name>A0A1C3KRE4_PLAOA</name>
<feature type="compositionally biased region" description="Basic and acidic residues" evidence="1">
    <location>
        <begin position="124"/>
        <end position="139"/>
    </location>
</feature>
<evidence type="ECO:0000313" key="3">
    <source>
        <dbReference type="Proteomes" id="UP000243200"/>
    </source>
</evidence>
<evidence type="ECO:0000256" key="1">
    <source>
        <dbReference type="SAM" id="MobiDB-lite"/>
    </source>
</evidence>
<dbReference type="VEuPathDB" id="PlasmoDB:POWCR01_080013800"/>
<reference evidence="2 3" key="1">
    <citation type="submission" date="2016-06" db="EMBL/GenBank/DDBJ databases">
        <authorList>
            <consortium name="Pathogen Informatics"/>
        </authorList>
    </citation>
    <scope>NUCLEOTIDE SEQUENCE [LARGE SCALE GENOMIC DNA]</scope>
    <source>
        <strain evidence="2">PowCR01</strain>
    </source>
</reference>
<feature type="region of interest" description="Disordered" evidence="1">
    <location>
        <begin position="25"/>
        <end position="150"/>
    </location>
</feature>
<gene>
    <name evidence="2" type="primary">PowCR01_080013800</name>
    <name evidence="2" type="ORF">POWCR01_080013800</name>
</gene>
<feature type="non-terminal residue" evidence="2">
    <location>
        <position position="1"/>
    </location>
</feature>
<dbReference type="AlphaFoldDB" id="A0A1C3KRE4"/>
<proteinExistence type="predicted"/>
<organism evidence="2 3">
    <name type="scientific">Plasmodium ovale</name>
    <name type="common">malaria parasite P. ovale</name>
    <dbReference type="NCBI Taxonomy" id="36330"/>
    <lineage>
        <taxon>Eukaryota</taxon>
        <taxon>Sar</taxon>
        <taxon>Alveolata</taxon>
        <taxon>Apicomplexa</taxon>
        <taxon>Aconoidasida</taxon>
        <taxon>Haemosporida</taxon>
        <taxon>Plasmodiidae</taxon>
        <taxon>Plasmodium</taxon>
        <taxon>Plasmodium (Plasmodium)</taxon>
    </lineage>
</organism>
<accession>A0A1C3KRE4</accession>
<protein>
    <submittedName>
        <fullName evidence="2">Uncharacterized protein</fullName>
    </submittedName>
</protein>
<dbReference type="EMBL" id="LT594512">
    <property type="protein sequence ID" value="SBT76643.1"/>
    <property type="molecule type" value="Genomic_DNA"/>
</dbReference>
<feature type="compositionally biased region" description="Basic and acidic residues" evidence="1">
    <location>
        <begin position="34"/>
        <end position="116"/>
    </location>
</feature>
<sequence>NNVCLYEVNTFSELPLSDRCSRVLDGISPELNDTPDKTRVSVKKGDGPKSPNKKGDGPKSPNKKGDGPKSTDKKADEQKSTDKKADGPKSPNKKADGPKSPNKKADEPKSTDKKGNEPNNSCCDKPKETDNRYEHEKGKNAQKRLSRKEIDDLLSSEGGDLTEQQLHNTLCSFTTCLRGDFDSFKKELKDKLVD</sequence>